<dbReference type="InterPro" id="IPR000873">
    <property type="entry name" value="AMP-dep_synth/lig_dom"/>
</dbReference>
<feature type="non-terminal residue" evidence="4">
    <location>
        <position position="1"/>
    </location>
</feature>
<dbReference type="SUPFAM" id="SSF56801">
    <property type="entry name" value="Acetyl-CoA synthetase-like"/>
    <property type="match status" value="1"/>
</dbReference>
<dbReference type="CDD" id="cd05931">
    <property type="entry name" value="FAAL"/>
    <property type="match status" value="1"/>
</dbReference>
<organism evidence="4 5">
    <name type="scientific">Candidatus Entotheonella gemina</name>
    <dbReference type="NCBI Taxonomy" id="1429439"/>
    <lineage>
        <taxon>Bacteria</taxon>
        <taxon>Pseudomonadati</taxon>
        <taxon>Nitrospinota/Tectimicrobiota group</taxon>
        <taxon>Candidatus Tectimicrobiota</taxon>
        <taxon>Candidatus Entotheonellia</taxon>
        <taxon>Candidatus Entotheonellales</taxon>
        <taxon>Candidatus Entotheonellaceae</taxon>
        <taxon>Candidatus Entotheonella</taxon>
    </lineage>
</organism>
<dbReference type="PANTHER" id="PTHR22754">
    <property type="entry name" value="DISCO-INTERACTING PROTEIN 2 DIP2 -RELATED"/>
    <property type="match status" value="1"/>
</dbReference>
<evidence type="ECO:0000259" key="3">
    <source>
        <dbReference type="Pfam" id="PF00501"/>
    </source>
</evidence>
<dbReference type="InterPro" id="IPR045851">
    <property type="entry name" value="AMP-bd_C_sf"/>
</dbReference>
<dbReference type="PANTHER" id="PTHR22754:SF32">
    <property type="entry name" value="DISCO-INTERACTING PROTEIN 2"/>
    <property type="match status" value="1"/>
</dbReference>
<dbReference type="GO" id="GO:0005886">
    <property type="term" value="C:plasma membrane"/>
    <property type="evidence" value="ECO:0007669"/>
    <property type="project" value="TreeGrafter"/>
</dbReference>
<keyword evidence="2 4" id="KW-0436">Ligase</keyword>
<sequence>RKDGNAPIDVLAEHSRNQPNALAYTFLVDGENVGSQITYGELDRRARVIGAALQQVGAAGERVMLLYPSGLEYIAAFMGCLYAGSVAVPMAPPHRKRSGERLQTVAADAQATFALTTDALLPQVAQWQEHTSGLSVKTLHWLATDTIDEAMEAVWQAPELSPDTIAFLQYTSGSTSVPKGVMVSHGNLMHNQRMLQQACENSAETVCVSWLPLYHDMGLIGNVLQTLYVGGHCVLMTPSAFLQRPVRWLQAIARFQAQYSGGPNFAYELCAQKVTDEQRSELDLSRWSLAFCGAEPIRIETLNRFADVFAPCGFRREALYPTYGLAEATLIVSGGRKAAQPIVRTVQKTALSHHRIVPAQPDDADAQTLVGCGQTQSEQQLRIVDPASCQPCAAGQVGEIWVAGASVAHGYWNSPAATAQTFQAHLAETGEGPFLRTGDLGCLQDGELLITGRLKDMMIIRGNNHYPQDIETTMERSHTALRPGCGAAFSVEVEGEEQLVVVQELARSYRSALSSKGDIREVITAIRQAISEAHGLQVHAILLLRTVSVPKTTSGKITASSLQNRISHPQSQRDWGMAWGA</sequence>
<dbReference type="GO" id="GO:0016874">
    <property type="term" value="F:ligase activity"/>
    <property type="evidence" value="ECO:0007669"/>
    <property type="project" value="UniProtKB-KW"/>
</dbReference>
<gene>
    <name evidence="4" type="ORF">ETSY2_49495</name>
</gene>
<feature type="non-terminal residue" evidence="4">
    <location>
        <position position="581"/>
    </location>
</feature>
<evidence type="ECO:0000256" key="1">
    <source>
        <dbReference type="ARBA" id="ARBA00006432"/>
    </source>
</evidence>
<dbReference type="FunFam" id="3.40.50.12780:FF:000013">
    <property type="entry name" value="Long-chain-fatty-acid--AMP ligase FadD32"/>
    <property type="match status" value="1"/>
</dbReference>
<proteinExistence type="inferred from homology"/>
<protein>
    <submittedName>
        <fullName evidence="4">AMP-dependent synthetase and ligase</fullName>
    </submittedName>
</protein>
<dbReference type="HOGENOM" id="CLU_468948_0_0_7"/>
<dbReference type="Proteomes" id="UP000019140">
    <property type="component" value="Unassembled WGS sequence"/>
</dbReference>
<name>W4L9B0_9BACT</name>
<dbReference type="InterPro" id="IPR040097">
    <property type="entry name" value="FAAL/FAAC"/>
</dbReference>
<keyword evidence="5" id="KW-1185">Reference proteome</keyword>
<feature type="domain" description="AMP-dependent synthetase/ligase" evidence="3">
    <location>
        <begin position="12"/>
        <end position="412"/>
    </location>
</feature>
<reference evidence="4 5" key="1">
    <citation type="journal article" date="2014" name="Nature">
        <title>An environmental bacterial taxon with a large and distinct metabolic repertoire.</title>
        <authorList>
            <person name="Wilson M.C."/>
            <person name="Mori T."/>
            <person name="Ruckert C."/>
            <person name="Uria A.R."/>
            <person name="Helf M.J."/>
            <person name="Takada K."/>
            <person name="Gernert C."/>
            <person name="Steffens U.A."/>
            <person name="Heycke N."/>
            <person name="Schmitt S."/>
            <person name="Rinke C."/>
            <person name="Helfrich E.J."/>
            <person name="Brachmann A.O."/>
            <person name="Gurgui C."/>
            <person name="Wakimoto T."/>
            <person name="Kracht M."/>
            <person name="Crusemann M."/>
            <person name="Hentschel U."/>
            <person name="Abe I."/>
            <person name="Matsunaga S."/>
            <person name="Kalinowski J."/>
            <person name="Takeyama H."/>
            <person name="Piel J."/>
        </authorList>
    </citation>
    <scope>NUCLEOTIDE SEQUENCE [LARGE SCALE GENOMIC DNA]</scope>
    <source>
        <strain evidence="5">TSY2</strain>
    </source>
</reference>
<evidence type="ECO:0000313" key="4">
    <source>
        <dbReference type="EMBL" id="ETW94617.1"/>
    </source>
</evidence>
<dbReference type="InterPro" id="IPR042099">
    <property type="entry name" value="ANL_N_sf"/>
</dbReference>
<dbReference type="EMBL" id="AZHX01002439">
    <property type="protein sequence ID" value="ETW94617.1"/>
    <property type="molecule type" value="Genomic_DNA"/>
</dbReference>
<evidence type="ECO:0000313" key="5">
    <source>
        <dbReference type="Proteomes" id="UP000019140"/>
    </source>
</evidence>
<dbReference type="Gene3D" id="3.40.50.12780">
    <property type="entry name" value="N-terminal domain of ligase-like"/>
    <property type="match status" value="1"/>
</dbReference>
<dbReference type="AlphaFoldDB" id="W4L9B0"/>
<accession>W4L9B0</accession>
<comment type="caution">
    <text evidence="4">The sequence shown here is derived from an EMBL/GenBank/DDBJ whole genome shotgun (WGS) entry which is preliminary data.</text>
</comment>
<dbReference type="GO" id="GO:0070566">
    <property type="term" value="F:adenylyltransferase activity"/>
    <property type="evidence" value="ECO:0007669"/>
    <property type="project" value="TreeGrafter"/>
</dbReference>
<dbReference type="Gene3D" id="3.30.300.30">
    <property type="match status" value="1"/>
</dbReference>
<dbReference type="InterPro" id="IPR020845">
    <property type="entry name" value="AMP-binding_CS"/>
</dbReference>
<dbReference type="GO" id="GO:0006633">
    <property type="term" value="P:fatty acid biosynthetic process"/>
    <property type="evidence" value="ECO:0007669"/>
    <property type="project" value="TreeGrafter"/>
</dbReference>
<comment type="similarity">
    <text evidence="1">Belongs to the ATP-dependent AMP-binding enzyme family.</text>
</comment>
<dbReference type="GO" id="GO:0071766">
    <property type="term" value="P:Actinobacterium-type cell wall biogenesis"/>
    <property type="evidence" value="ECO:0007669"/>
    <property type="project" value="UniProtKB-ARBA"/>
</dbReference>
<dbReference type="PROSITE" id="PS00455">
    <property type="entry name" value="AMP_BINDING"/>
    <property type="match status" value="1"/>
</dbReference>
<evidence type="ECO:0000256" key="2">
    <source>
        <dbReference type="ARBA" id="ARBA00022598"/>
    </source>
</evidence>
<dbReference type="Pfam" id="PF00501">
    <property type="entry name" value="AMP-binding"/>
    <property type="match status" value="1"/>
</dbReference>